<comment type="caution">
    <text evidence="2">The sequence shown here is derived from an EMBL/GenBank/DDBJ whole genome shotgun (WGS) entry which is preliminary data.</text>
</comment>
<protein>
    <submittedName>
        <fullName evidence="2">Uncharacterized protein</fullName>
    </submittedName>
</protein>
<feature type="compositionally biased region" description="Polar residues" evidence="1">
    <location>
        <begin position="232"/>
        <end position="243"/>
    </location>
</feature>
<gene>
    <name evidence="2" type="ORF">Hamer_G014165</name>
</gene>
<feature type="compositionally biased region" description="Basic and acidic residues" evidence="1">
    <location>
        <begin position="197"/>
        <end position="212"/>
    </location>
</feature>
<sequence length="333" mass="38209">MSATTSLEPGLNITYSFREFSEPRRSLYSATQELIELKQWALGDLPPPDLLVLGYSSWMMQVAELKLKDSQNFPHDVLDLLLTMHEAVVPLLDQISRWSRVLVLSQSRLRPHSRMEPNLKGAYSPSNFDWGEMAFLEVLRHYRATRGSPRWPHTLAWPPYREEQQVDNTDQVTKTSNDPQRLYYPRNLTTTTPDNPYNHRDLTTMTQDDLHNPSDSTMTTLDHQKRPHNAKDLTTTTPDNPQSIPKDYLTPSDITPGLWWWDSSLPLNLAGILECEDLYRLNLTSHPIYTDLLLHCMDGHHPGTLTVNDMVTMLFNLMCNSVLGLDNGKYCCG</sequence>
<accession>A0A8J5MSD9</accession>
<dbReference type="Proteomes" id="UP000747542">
    <property type="component" value="Unassembled WGS sequence"/>
</dbReference>
<reference evidence="2" key="1">
    <citation type="journal article" date="2021" name="Sci. Adv.">
        <title>The American lobster genome reveals insights on longevity, neural, and immune adaptations.</title>
        <authorList>
            <person name="Polinski J.M."/>
            <person name="Zimin A.V."/>
            <person name="Clark K.F."/>
            <person name="Kohn A.B."/>
            <person name="Sadowski N."/>
            <person name="Timp W."/>
            <person name="Ptitsyn A."/>
            <person name="Khanna P."/>
            <person name="Romanova D.Y."/>
            <person name="Williams P."/>
            <person name="Greenwood S.J."/>
            <person name="Moroz L.L."/>
            <person name="Walt D.R."/>
            <person name="Bodnar A.G."/>
        </authorList>
    </citation>
    <scope>NUCLEOTIDE SEQUENCE</scope>
    <source>
        <strain evidence="2">GMGI-L3</strain>
    </source>
</reference>
<proteinExistence type="predicted"/>
<evidence type="ECO:0000313" key="2">
    <source>
        <dbReference type="EMBL" id="KAG7161601.1"/>
    </source>
</evidence>
<name>A0A8J5MSD9_HOMAM</name>
<organism evidence="2 3">
    <name type="scientific">Homarus americanus</name>
    <name type="common">American lobster</name>
    <dbReference type="NCBI Taxonomy" id="6706"/>
    <lineage>
        <taxon>Eukaryota</taxon>
        <taxon>Metazoa</taxon>
        <taxon>Ecdysozoa</taxon>
        <taxon>Arthropoda</taxon>
        <taxon>Crustacea</taxon>
        <taxon>Multicrustacea</taxon>
        <taxon>Malacostraca</taxon>
        <taxon>Eumalacostraca</taxon>
        <taxon>Eucarida</taxon>
        <taxon>Decapoda</taxon>
        <taxon>Pleocyemata</taxon>
        <taxon>Astacidea</taxon>
        <taxon>Nephropoidea</taxon>
        <taxon>Nephropidae</taxon>
        <taxon>Homarus</taxon>
    </lineage>
</organism>
<keyword evidence="3" id="KW-1185">Reference proteome</keyword>
<dbReference type="EMBL" id="JAHLQT010028947">
    <property type="protein sequence ID" value="KAG7161601.1"/>
    <property type="molecule type" value="Genomic_DNA"/>
</dbReference>
<feature type="region of interest" description="Disordered" evidence="1">
    <location>
        <begin position="165"/>
        <end position="246"/>
    </location>
</feature>
<evidence type="ECO:0000313" key="3">
    <source>
        <dbReference type="Proteomes" id="UP000747542"/>
    </source>
</evidence>
<feature type="compositionally biased region" description="Polar residues" evidence="1">
    <location>
        <begin position="166"/>
        <end position="179"/>
    </location>
</feature>
<evidence type="ECO:0000256" key="1">
    <source>
        <dbReference type="SAM" id="MobiDB-lite"/>
    </source>
</evidence>
<dbReference type="AlphaFoldDB" id="A0A8J5MSD9"/>